<evidence type="ECO:0000256" key="1">
    <source>
        <dbReference type="SAM" id="MobiDB-lite"/>
    </source>
</evidence>
<proteinExistence type="predicted"/>
<sequence length="79" mass="8441">MISGNETEYHLTSDPVTSSPKAPSFVDFGSQSGRIARILTTAHAPTISVSLTAQECGNIEIVHILFIGVTALIHRHIAL</sequence>
<organism evidence="2 3">
    <name type="scientific">Marinobacter zhanjiangensis</name>
    <dbReference type="NCBI Taxonomy" id="578215"/>
    <lineage>
        <taxon>Bacteria</taxon>
        <taxon>Pseudomonadati</taxon>
        <taxon>Pseudomonadota</taxon>
        <taxon>Gammaproteobacteria</taxon>
        <taxon>Pseudomonadales</taxon>
        <taxon>Marinobacteraceae</taxon>
        <taxon>Marinobacter</taxon>
    </lineage>
</organism>
<accession>A0ABQ3AUK9</accession>
<comment type="caution">
    <text evidence="2">The sequence shown here is derived from an EMBL/GenBank/DDBJ whole genome shotgun (WGS) entry which is preliminary data.</text>
</comment>
<feature type="region of interest" description="Disordered" evidence="1">
    <location>
        <begin position="1"/>
        <end position="22"/>
    </location>
</feature>
<keyword evidence="3" id="KW-1185">Reference proteome</keyword>
<name>A0ABQ3AUK9_9GAMM</name>
<evidence type="ECO:0000313" key="3">
    <source>
        <dbReference type="Proteomes" id="UP000601597"/>
    </source>
</evidence>
<dbReference type="Proteomes" id="UP000601597">
    <property type="component" value="Unassembled WGS sequence"/>
</dbReference>
<evidence type="ECO:0000313" key="2">
    <source>
        <dbReference type="EMBL" id="GGY68251.1"/>
    </source>
</evidence>
<dbReference type="EMBL" id="BMXV01000003">
    <property type="protein sequence ID" value="GGY68251.1"/>
    <property type="molecule type" value="Genomic_DNA"/>
</dbReference>
<protein>
    <submittedName>
        <fullName evidence="2">Uncharacterized protein</fullName>
    </submittedName>
</protein>
<gene>
    <name evidence="2" type="ORF">GCM10007071_13770</name>
</gene>
<reference evidence="3" key="1">
    <citation type="journal article" date="2019" name="Int. J. Syst. Evol. Microbiol.">
        <title>The Global Catalogue of Microorganisms (GCM) 10K type strain sequencing project: providing services to taxonomists for standard genome sequencing and annotation.</title>
        <authorList>
            <consortium name="The Broad Institute Genomics Platform"/>
            <consortium name="The Broad Institute Genome Sequencing Center for Infectious Disease"/>
            <person name="Wu L."/>
            <person name="Ma J."/>
        </authorList>
    </citation>
    <scope>NUCLEOTIDE SEQUENCE [LARGE SCALE GENOMIC DNA]</scope>
    <source>
        <strain evidence="3">KCTC 22280</strain>
    </source>
</reference>